<evidence type="ECO:0000313" key="2">
    <source>
        <dbReference type="EMBL" id="JAH38015.1"/>
    </source>
</evidence>
<name>A0A0E9SBF2_ANGAN</name>
<accession>A0A0E9SBF2</accession>
<dbReference type="AlphaFoldDB" id="A0A0E9SBF2"/>
<keyword evidence="1" id="KW-0472">Membrane</keyword>
<reference evidence="2" key="1">
    <citation type="submission" date="2014-11" db="EMBL/GenBank/DDBJ databases">
        <authorList>
            <person name="Amaro Gonzalez C."/>
        </authorList>
    </citation>
    <scope>NUCLEOTIDE SEQUENCE</scope>
</reference>
<evidence type="ECO:0000256" key="1">
    <source>
        <dbReference type="SAM" id="Phobius"/>
    </source>
</evidence>
<organism evidence="2">
    <name type="scientific">Anguilla anguilla</name>
    <name type="common">European freshwater eel</name>
    <name type="synonym">Muraena anguilla</name>
    <dbReference type="NCBI Taxonomy" id="7936"/>
    <lineage>
        <taxon>Eukaryota</taxon>
        <taxon>Metazoa</taxon>
        <taxon>Chordata</taxon>
        <taxon>Craniata</taxon>
        <taxon>Vertebrata</taxon>
        <taxon>Euteleostomi</taxon>
        <taxon>Actinopterygii</taxon>
        <taxon>Neopterygii</taxon>
        <taxon>Teleostei</taxon>
        <taxon>Anguilliformes</taxon>
        <taxon>Anguillidae</taxon>
        <taxon>Anguilla</taxon>
    </lineage>
</organism>
<proteinExistence type="predicted"/>
<feature type="transmembrane region" description="Helical" evidence="1">
    <location>
        <begin position="36"/>
        <end position="59"/>
    </location>
</feature>
<reference evidence="2" key="2">
    <citation type="journal article" date="2015" name="Fish Shellfish Immunol.">
        <title>Early steps in the European eel (Anguilla anguilla)-Vibrio vulnificus interaction in the gills: Role of the RtxA13 toxin.</title>
        <authorList>
            <person name="Callol A."/>
            <person name="Pajuelo D."/>
            <person name="Ebbesson L."/>
            <person name="Teles M."/>
            <person name="MacKenzie S."/>
            <person name="Amaro C."/>
        </authorList>
    </citation>
    <scope>NUCLEOTIDE SEQUENCE</scope>
</reference>
<keyword evidence="1" id="KW-1133">Transmembrane helix</keyword>
<protein>
    <submittedName>
        <fullName evidence="2">Uncharacterized protein</fullName>
    </submittedName>
</protein>
<sequence>MIHSGAAESRATRCGKIRYYQSSPVFSLISNRFENFYIGPTLHGVHCVLLCFILQYFCISPLDFAQLWSRGF</sequence>
<keyword evidence="1" id="KW-0812">Transmembrane</keyword>
<dbReference type="EMBL" id="GBXM01070562">
    <property type="protein sequence ID" value="JAH38015.1"/>
    <property type="molecule type" value="Transcribed_RNA"/>
</dbReference>